<accession>A0A4Q7LMN0</accession>
<evidence type="ECO:0000313" key="8">
    <source>
        <dbReference type="Proteomes" id="UP000293433"/>
    </source>
</evidence>
<evidence type="ECO:0000256" key="3">
    <source>
        <dbReference type="ARBA" id="ARBA00022519"/>
    </source>
</evidence>
<keyword evidence="6" id="KW-0012">Acyltransferase</keyword>
<evidence type="ECO:0000256" key="5">
    <source>
        <dbReference type="ARBA" id="ARBA00023136"/>
    </source>
</evidence>
<reference evidence="7 8" key="1">
    <citation type="submission" date="2019-02" db="EMBL/GenBank/DDBJ databases">
        <title>Genomic Encyclopedia of Type Strains, Phase IV (KMG-IV): sequencing the most valuable type-strain genomes for metagenomic binning, comparative biology and taxonomic classification.</title>
        <authorList>
            <person name="Goeker M."/>
        </authorList>
    </citation>
    <scope>NUCLEOTIDE SEQUENCE [LARGE SCALE GENOMIC DNA]</scope>
    <source>
        <strain evidence="7 8">DSM 10617</strain>
    </source>
</reference>
<keyword evidence="4 7" id="KW-0808">Transferase</keyword>
<dbReference type="PANTHER" id="PTHR30606:SF10">
    <property type="entry name" value="PHOSPHATIDYLINOSITOL MANNOSIDE ACYLTRANSFERASE"/>
    <property type="match status" value="1"/>
</dbReference>
<evidence type="ECO:0000256" key="1">
    <source>
        <dbReference type="ARBA" id="ARBA00004533"/>
    </source>
</evidence>
<keyword evidence="2" id="KW-1003">Cell membrane</keyword>
<comment type="caution">
    <text evidence="7">The sequence shown here is derived from an EMBL/GenBank/DDBJ whole genome shotgun (WGS) entry which is preliminary data.</text>
</comment>
<dbReference type="NCBIfam" id="NF006487">
    <property type="entry name" value="PRK08905.1"/>
    <property type="match status" value="1"/>
</dbReference>
<dbReference type="InterPro" id="IPR004960">
    <property type="entry name" value="LipA_acyltrans"/>
</dbReference>
<dbReference type="EMBL" id="SGWV01000009">
    <property type="protein sequence ID" value="RZS54859.1"/>
    <property type="molecule type" value="Genomic_DNA"/>
</dbReference>
<name>A0A4Q7LMN0_9BURK</name>
<dbReference type="Proteomes" id="UP000293433">
    <property type="component" value="Unassembled WGS sequence"/>
</dbReference>
<keyword evidence="5" id="KW-0472">Membrane</keyword>
<evidence type="ECO:0000256" key="2">
    <source>
        <dbReference type="ARBA" id="ARBA00022475"/>
    </source>
</evidence>
<dbReference type="GO" id="GO:0016746">
    <property type="term" value="F:acyltransferase activity"/>
    <property type="evidence" value="ECO:0007669"/>
    <property type="project" value="UniProtKB-KW"/>
</dbReference>
<keyword evidence="8" id="KW-1185">Reference proteome</keyword>
<gene>
    <name evidence="7" type="ORF">EV685_2344</name>
</gene>
<dbReference type="GO" id="GO:0005886">
    <property type="term" value="C:plasma membrane"/>
    <property type="evidence" value="ECO:0007669"/>
    <property type="project" value="UniProtKB-SubCell"/>
</dbReference>
<organism evidence="7 8">
    <name type="scientific">Sphaerotilus mobilis</name>
    <dbReference type="NCBI Taxonomy" id="47994"/>
    <lineage>
        <taxon>Bacteria</taxon>
        <taxon>Pseudomonadati</taxon>
        <taxon>Pseudomonadota</taxon>
        <taxon>Betaproteobacteria</taxon>
        <taxon>Burkholderiales</taxon>
        <taxon>Sphaerotilaceae</taxon>
        <taxon>Sphaerotilus</taxon>
    </lineage>
</organism>
<dbReference type="Pfam" id="PF03279">
    <property type="entry name" value="Lip_A_acyltrans"/>
    <property type="match status" value="1"/>
</dbReference>
<evidence type="ECO:0000313" key="7">
    <source>
        <dbReference type="EMBL" id="RZS54859.1"/>
    </source>
</evidence>
<dbReference type="AlphaFoldDB" id="A0A4Q7LMN0"/>
<proteinExistence type="predicted"/>
<dbReference type="PANTHER" id="PTHR30606">
    <property type="entry name" value="LIPID A BIOSYNTHESIS LAUROYL ACYLTRANSFERASE"/>
    <property type="match status" value="1"/>
</dbReference>
<dbReference type="CDD" id="cd07984">
    <property type="entry name" value="LPLAT_LABLAT-like"/>
    <property type="match status" value="1"/>
</dbReference>
<protein>
    <submittedName>
        <fullName evidence="7">KDO2-lipid IV(A) lauroyltransferase</fullName>
    </submittedName>
</protein>
<comment type="subcellular location">
    <subcellularLocation>
        <location evidence="1">Cell inner membrane</location>
    </subcellularLocation>
</comment>
<dbReference type="PIRSF" id="PIRSF026649">
    <property type="entry name" value="MsbB"/>
    <property type="match status" value="1"/>
</dbReference>
<keyword evidence="3" id="KW-0997">Cell inner membrane</keyword>
<dbReference type="GO" id="GO:0009247">
    <property type="term" value="P:glycolipid biosynthetic process"/>
    <property type="evidence" value="ECO:0007669"/>
    <property type="project" value="UniProtKB-ARBA"/>
</dbReference>
<evidence type="ECO:0000256" key="6">
    <source>
        <dbReference type="ARBA" id="ARBA00023315"/>
    </source>
</evidence>
<evidence type="ECO:0000256" key="4">
    <source>
        <dbReference type="ARBA" id="ARBA00022679"/>
    </source>
</evidence>
<sequence>MISTLFRLTARLPLGFLHHAGALAGAWAFGLSPSYRQRFRAQAAQAGVDWQAARPAIGQSGCMLAELPWLWARPHDSRLGDLVSWDGAEHIDAALAAGHGLVILTPHLGSFEIIGQAYAERWGHRQPMTAMYRPPRKAWLRDLVAHARNRPGLQTAPATLVGVRQMIRALRSGGTIGLLPDQVPPEGMGVWAPFFGRPAYTMTLAARLLQQTGAACLMVSAERLGGARGYRLRVDLPAEPMPGTAAMPMAGVDAQTLAEAGACVVNREMERMIRRLPGQYLWGYHRYKGPRTVDTPTPGAGS</sequence>